<dbReference type="InterPro" id="IPR052431">
    <property type="entry name" value="SKI2_subfamily_helicases"/>
</dbReference>
<keyword evidence="9" id="KW-1185">Reference proteome</keyword>
<keyword evidence="2" id="KW-0378">Hydrolase</keyword>
<dbReference type="InterPro" id="IPR001650">
    <property type="entry name" value="Helicase_C-like"/>
</dbReference>
<dbReference type="InterPro" id="IPR027417">
    <property type="entry name" value="P-loop_NTPase"/>
</dbReference>
<feature type="region of interest" description="Disordered" evidence="5">
    <location>
        <begin position="466"/>
        <end position="490"/>
    </location>
</feature>
<evidence type="ECO:0008006" key="10">
    <source>
        <dbReference type="Google" id="ProtNLM"/>
    </source>
</evidence>
<feature type="domain" description="Helicase C-terminal" evidence="7">
    <location>
        <begin position="1220"/>
        <end position="1365"/>
    </location>
</feature>
<feature type="compositionally biased region" description="Basic and acidic residues" evidence="5">
    <location>
        <begin position="1162"/>
        <end position="1181"/>
    </location>
</feature>
<dbReference type="GO" id="GO:0004386">
    <property type="term" value="F:helicase activity"/>
    <property type="evidence" value="ECO:0007669"/>
    <property type="project" value="UniProtKB-KW"/>
</dbReference>
<feature type="region of interest" description="Disordered" evidence="5">
    <location>
        <begin position="534"/>
        <end position="562"/>
    </location>
</feature>
<evidence type="ECO:0000259" key="7">
    <source>
        <dbReference type="PROSITE" id="PS51194"/>
    </source>
</evidence>
<dbReference type="InterPro" id="IPR055124">
    <property type="entry name" value="PIN-like_DDX60"/>
</dbReference>
<evidence type="ECO:0000313" key="9">
    <source>
        <dbReference type="Proteomes" id="UP000320762"/>
    </source>
</evidence>
<name>A0A550BRY4_9AGAR</name>
<dbReference type="Pfam" id="PF26076">
    <property type="entry name" value="WHD_DDX60"/>
    <property type="match status" value="1"/>
</dbReference>
<reference evidence="8 9" key="1">
    <citation type="journal article" date="2019" name="New Phytol.">
        <title>Comparative genomics reveals unique wood-decay strategies and fruiting body development in the Schizophyllaceae.</title>
        <authorList>
            <person name="Almasi E."/>
            <person name="Sahu N."/>
            <person name="Krizsan K."/>
            <person name="Balint B."/>
            <person name="Kovacs G.M."/>
            <person name="Kiss B."/>
            <person name="Cseklye J."/>
            <person name="Drula E."/>
            <person name="Henrissat B."/>
            <person name="Nagy I."/>
            <person name="Chovatia M."/>
            <person name="Adam C."/>
            <person name="LaButti K."/>
            <person name="Lipzen A."/>
            <person name="Riley R."/>
            <person name="Grigoriev I.V."/>
            <person name="Nagy L.G."/>
        </authorList>
    </citation>
    <scope>NUCLEOTIDE SEQUENCE [LARGE SCALE GENOMIC DNA]</scope>
    <source>
        <strain evidence="8 9">NL-1724</strain>
    </source>
</reference>
<dbReference type="PROSITE" id="PS51194">
    <property type="entry name" value="HELICASE_CTER"/>
    <property type="match status" value="1"/>
</dbReference>
<dbReference type="SUPFAM" id="SSF52540">
    <property type="entry name" value="P-loop containing nucleoside triphosphate hydrolases"/>
    <property type="match status" value="1"/>
</dbReference>
<dbReference type="PROSITE" id="PS51192">
    <property type="entry name" value="HELICASE_ATP_BIND_1"/>
    <property type="match status" value="1"/>
</dbReference>
<feature type="region of interest" description="Disordered" evidence="5">
    <location>
        <begin position="1162"/>
        <end position="1202"/>
    </location>
</feature>
<protein>
    <recommendedName>
        <fullName evidence="10">P-loop containing nucleoside triphosphate hydrolase protein</fullName>
    </recommendedName>
</protein>
<evidence type="ECO:0000256" key="3">
    <source>
        <dbReference type="ARBA" id="ARBA00022806"/>
    </source>
</evidence>
<keyword evidence="4" id="KW-0067">ATP-binding</keyword>
<dbReference type="STRING" id="97359.A0A550BRY4"/>
<dbReference type="CDD" id="cd18025">
    <property type="entry name" value="DEXHc_DDX60"/>
    <property type="match status" value="1"/>
</dbReference>
<dbReference type="PANTHER" id="PTHR44533:SF4">
    <property type="entry name" value="DEAD_H RNA HELICASE, PUTATIVE-RELATED"/>
    <property type="match status" value="1"/>
</dbReference>
<comment type="caution">
    <text evidence="8">The sequence shown here is derived from an EMBL/GenBank/DDBJ whole genome shotgun (WGS) entry which is preliminary data.</text>
</comment>
<dbReference type="GO" id="GO:0005737">
    <property type="term" value="C:cytoplasm"/>
    <property type="evidence" value="ECO:0007669"/>
    <property type="project" value="TreeGrafter"/>
</dbReference>
<accession>A0A550BRY4</accession>
<organism evidence="8 9">
    <name type="scientific">Schizophyllum amplum</name>
    <dbReference type="NCBI Taxonomy" id="97359"/>
    <lineage>
        <taxon>Eukaryota</taxon>
        <taxon>Fungi</taxon>
        <taxon>Dikarya</taxon>
        <taxon>Basidiomycota</taxon>
        <taxon>Agaricomycotina</taxon>
        <taxon>Agaricomycetes</taxon>
        <taxon>Agaricomycetidae</taxon>
        <taxon>Agaricales</taxon>
        <taxon>Schizophyllaceae</taxon>
        <taxon>Schizophyllum</taxon>
    </lineage>
</organism>
<dbReference type="PANTHER" id="PTHR44533">
    <property type="entry name" value="DEAD/H RNA HELICASE, PUTATIVE-RELATED"/>
    <property type="match status" value="1"/>
</dbReference>
<dbReference type="SMART" id="SM00490">
    <property type="entry name" value="HELICc"/>
    <property type="match status" value="1"/>
</dbReference>
<evidence type="ECO:0000256" key="1">
    <source>
        <dbReference type="ARBA" id="ARBA00022741"/>
    </source>
</evidence>
<sequence length="1739" mass="194949">MDLGDDIDEQQRPAAQTFDVSSAEDALRALDNAWYIGATKKARWMDILGDYAGEELFLIDGDSLIQRVLDDPLLALGKDGDVGFQTLHALYTLEKVLSEFVSRGCNFEIVFWEDNAPITVKAGSGAFVTTSRRLARRILKHHCESVLNIPVRTFQSLEDDAWVRYEHEKKPMFVLLNDGSAINENESLAAERILSQRAAVLALQRSGLPIVLLNGIEFRDSKISSFVFEQRRVGELPKKLSRAVNMARARLQGHAAEVEGETKGSLVEFIKRLLDRGANTKFFKELLYIFVAHLQLLPSLSVAERAQHVRHVHPKLKTLLLEEFLPVALSVAGPLHAITDVDGHIYVALLGAVIDGVSPDLSHLLGNDRDERIRGLWKDACCPAVDLVAFARHFACPMASSKPRAIVSEDVYAVLPFHEPTFDEHLSDIRVPTSEEQEGLLAGVPAKYARGVLFADVHHWHNNRSILPSHLGGKPAEKKSTNAWQRSRQLRSEQRFTHGLQQQAATLMGTVGLKQLVIAPAGNGSDQRVAVSDKRASGRTAMTHAAKTSQKTAKGKPPKMSKKEQLLLDIQTKKDAEGRKTSIKSWKAHLVAMGALSVDGKLAYLDQINRNKEEEAWLGTELRALRLDLLLRSWINDPARDTDTARDKYTTQAMHIIADLCGRKVLTKAIAEKISGVLTVLGFGAYAKDLLPDEEKLEDLKMTFKFVDLLEAKGTQSIFPWMRVLEDPVEWQLRLWGEHMDRSIDAASDPRVGFRPDAWQRRVLDAIDRNSSLLVIAPTSSGKTFISYYAMEKVLRDSDNGILVYIAPTKALVSQIAAEVYGRFKKNLKSGSLWAMQTRDYRVHDPQNCQILVTVPDMLAIMLLSPPLARSWTPRIKRIILDEIHSIGQQEGGAVWEQILLLAPCPIIGLSATIGSPEKFNDWLATVQRAHGYEHELVEHSHRYSHLRKYRYMLAKSPPLFEGLQSYETSHRVRFLHPASILGHGLRTMPPDLAFEASDTLSLYHALVKQRSVINLDIDIDDLKPDTFFKSCRGFITQKDVLRYEAALKGVLTQLIEASHHGDAASALRLIARELQSSLGPEGDADDVAFASNAGRFLRNMVHMVSDLHASGSLPAIVFNFDRSYCEIIAIELVNNLERAERTWRQKSPAWKSRVEEWEKWQASAKDRQRQETRAKRNATKDDDEPSASTNTHSWQTSFDPKAPSEGFTFAGVHAYTKEELDEDIGEVEWRSRGIARRMPWIFKALRRGIAVHHSGMNKHYRTLIERLFRIGYVRVMISTGTLALGINAPAKTAVFAGDSPFLTALMYRQCAGRAGRRGYDLFGNVVFYGLPEERVQRLILSKLPSLGGTFPVTSTMCLRLVNLLHGSGNARVAVDAIRGLMSLPHVTFSAGPGRHQLLHHVRFSFDYLRRAGLLDGEGKPMNLYGVAAHLYYTEPSNFALVALLRKGTLHDIAAQANFEEAKREFIILMCHLFDRRYLSRVYTKKEHLEDLCRRYPSRIVLPALPSDALRVLRMHDKEILKVFKGYAVTFAQAQIDKLPSDGSLPLSHVQYLGDGTPCLFRGSLLQSAVPRVVRSSFVATSGHGDQFDSVGELCRTARAGVDLHEHGIPSMERFILSADPRQSDSMEHILNAYIYDFYTHGQTSTLAQANGIRHGDIWFLLEDFNLTLLTLKTALQQLLQGGRDDDITDVVGADPAEDDGVNEEFSRPKGIPDFDWNVYRMVSSAHADFYEKFKAMWA</sequence>
<evidence type="ECO:0000256" key="4">
    <source>
        <dbReference type="ARBA" id="ARBA00022840"/>
    </source>
</evidence>
<dbReference type="GO" id="GO:0005524">
    <property type="term" value="F:ATP binding"/>
    <property type="evidence" value="ECO:0007669"/>
    <property type="project" value="UniProtKB-KW"/>
</dbReference>
<dbReference type="Pfam" id="PF00271">
    <property type="entry name" value="Helicase_C"/>
    <property type="match status" value="1"/>
</dbReference>
<dbReference type="InterPro" id="IPR014001">
    <property type="entry name" value="Helicase_ATP-bd"/>
</dbReference>
<dbReference type="SMART" id="SM00487">
    <property type="entry name" value="DEXDc"/>
    <property type="match status" value="1"/>
</dbReference>
<dbReference type="EMBL" id="VDMD01000193">
    <property type="protein sequence ID" value="TRM55291.1"/>
    <property type="molecule type" value="Genomic_DNA"/>
</dbReference>
<feature type="domain" description="Helicase ATP-binding" evidence="6">
    <location>
        <begin position="764"/>
        <end position="932"/>
    </location>
</feature>
<evidence type="ECO:0000256" key="2">
    <source>
        <dbReference type="ARBA" id="ARBA00022801"/>
    </source>
</evidence>
<dbReference type="FunFam" id="3.40.50.300:FF:001039">
    <property type="entry name" value="ATP-dependent RNA helicase DDX60"/>
    <property type="match status" value="1"/>
</dbReference>
<dbReference type="GO" id="GO:0016787">
    <property type="term" value="F:hydrolase activity"/>
    <property type="evidence" value="ECO:0007669"/>
    <property type="project" value="UniProtKB-KW"/>
</dbReference>
<dbReference type="InterPro" id="IPR011545">
    <property type="entry name" value="DEAD/DEAH_box_helicase_dom"/>
</dbReference>
<dbReference type="InterPro" id="IPR059032">
    <property type="entry name" value="WHD_DDX60"/>
</dbReference>
<dbReference type="GO" id="GO:0003676">
    <property type="term" value="F:nucleic acid binding"/>
    <property type="evidence" value="ECO:0007669"/>
    <property type="project" value="InterPro"/>
</dbReference>
<dbReference type="Pfam" id="PF00270">
    <property type="entry name" value="DEAD"/>
    <property type="match status" value="1"/>
</dbReference>
<evidence type="ECO:0000313" key="8">
    <source>
        <dbReference type="EMBL" id="TRM55291.1"/>
    </source>
</evidence>
<proteinExistence type="predicted"/>
<evidence type="ECO:0000259" key="6">
    <source>
        <dbReference type="PROSITE" id="PS51192"/>
    </source>
</evidence>
<dbReference type="Proteomes" id="UP000320762">
    <property type="component" value="Unassembled WGS sequence"/>
</dbReference>
<keyword evidence="3" id="KW-0347">Helicase</keyword>
<keyword evidence="1" id="KW-0547">Nucleotide-binding</keyword>
<dbReference type="OrthoDB" id="2320933at2759"/>
<dbReference type="Gene3D" id="3.40.50.300">
    <property type="entry name" value="P-loop containing nucleotide triphosphate hydrolases"/>
    <property type="match status" value="2"/>
</dbReference>
<feature type="compositionally biased region" description="Polar residues" evidence="5">
    <location>
        <begin position="1187"/>
        <end position="1199"/>
    </location>
</feature>
<gene>
    <name evidence="8" type="ORF">BD626DRAFT_601103</name>
</gene>
<evidence type="ECO:0000256" key="5">
    <source>
        <dbReference type="SAM" id="MobiDB-lite"/>
    </source>
</evidence>
<feature type="non-terminal residue" evidence="8">
    <location>
        <position position="1"/>
    </location>
</feature>
<dbReference type="Pfam" id="PF23002">
    <property type="entry name" value="PIN-like_DDX60"/>
    <property type="match status" value="1"/>
</dbReference>